<dbReference type="OrthoDB" id="9814265at2"/>
<dbReference type="Proteomes" id="UP000013026">
    <property type="component" value="Chromosome"/>
</dbReference>
<keyword evidence="2" id="KW-0813">Transport</keyword>
<evidence type="ECO:0000256" key="1">
    <source>
        <dbReference type="ARBA" id="ARBA00004429"/>
    </source>
</evidence>
<proteinExistence type="inferred from homology"/>
<feature type="transmembrane region" description="Helical" evidence="9">
    <location>
        <begin position="80"/>
        <end position="100"/>
    </location>
</feature>
<protein>
    <submittedName>
        <fullName evidence="11">Tripartite ATP-independent periplasmic transporter DctQ component</fullName>
    </submittedName>
    <submittedName>
        <fullName evidence="12">Tripartite AtP-independent periplasmic transporter subunit DctQ</fullName>
    </submittedName>
</protein>
<dbReference type="GO" id="GO:0015740">
    <property type="term" value="P:C4-dicarboxylate transport"/>
    <property type="evidence" value="ECO:0007669"/>
    <property type="project" value="TreeGrafter"/>
</dbReference>
<evidence type="ECO:0000256" key="7">
    <source>
        <dbReference type="ARBA" id="ARBA00023136"/>
    </source>
</evidence>
<evidence type="ECO:0000256" key="6">
    <source>
        <dbReference type="ARBA" id="ARBA00022989"/>
    </source>
</evidence>
<dbReference type="InterPro" id="IPR055348">
    <property type="entry name" value="DctQ"/>
</dbReference>
<evidence type="ECO:0000313" key="14">
    <source>
        <dbReference type="Proteomes" id="UP000013026"/>
    </source>
</evidence>
<comment type="subcellular location">
    <subcellularLocation>
        <location evidence="1">Cell inner membrane</location>
        <topology evidence="1">Multi-pass membrane protein</topology>
    </subcellularLocation>
</comment>
<sequence length="152" mass="17001">MSTVHRLEESLALVFLTIATSMVFLSGISRFLGQPLGWSIDLATFCFAWAVFLGADVAFRQDRHVSVEIFVQRLSKPWQRAIKLFNLCLIALFLSALLVYGSEMAYATRFRTFQGIPELSYAWVTLSVPVGSLLLLATTVGKIRQLLKENPA</sequence>
<feature type="transmembrane region" description="Helical" evidence="9">
    <location>
        <begin position="12"/>
        <end position="32"/>
    </location>
</feature>
<name>D3PMY2_MEIRD</name>
<dbReference type="eggNOG" id="COG3090">
    <property type="taxonomic scope" value="Bacteria"/>
</dbReference>
<reference evidence="12" key="2">
    <citation type="submission" date="2013-04" db="EMBL/GenBank/DDBJ databases">
        <title>Non-Hybrid, Finished Microbial Genome Assemblies from Long-Read SMRT Sequencing Data.</title>
        <authorList>
            <person name="Klammer A."/>
            <person name="Drake J."/>
            <person name="Heiner C."/>
            <person name="Clum A."/>
            <person name="Copeland A."/>
            <person name="Huddleston J."/>
            <person name="Eichler E."/>
            <person name="Turner S.W."/>
        </authorList>
    </citation>
    <scope>NUCLEOTIDE SEQUENCE</scope>
    <source>
        <strain evidence="12">DSM 1279</strain>
    </source>
</reference>
<evidence type="ECO:0000256" key="3">
    <source>
        <dbReference type="ARBA" id="ARBA00022475"/>
    </source>
</evidence>
<gene>
    <name evidence="11" type="ordered locus">Mrub_2559</name>
    <name evidence="12" type="ORF">K649_09745</name>
</gene>
<dbReference type="Pfam" id="PF04290">
    <property type="entry name" value="DctQ"/>
    <property type="match status" value="1"/>
</dbReference>
<keyword evidence="7 9" id="KW-0472">Membrane</keyword>
<keyword evidence="5 9" id="KW-0812">Transmembrane</keyword>
<dbReference type="RefSeq" id="WP_013014807.1">
    <property type="nucleotide sequence ID" value="NC_013946.1"/>
</dbReference>
<feature type="domain" description="Tripartite ATP-independent periplasmic transporters DctQ component" evidence="10">
    <location>
        <begin position="21"/>
        <end position="148"/>
    </location>
</feature>
<dbReference type="AlphaFoldDB" id="D3PMY2"/>
<dbReference type="Proteomes" id="UP000006655">
    <property type="component" value="Chromosome"/>
</dbReference>
<dbReference type="GO" id="GO:0005886">
    <property type="term" value="C:plasma membrane"/>
    <property type="evidence" value="ECO:0007669"/>
    <property type="project" value="UniProtKB-SubCell"/>
</dbReference>
<dbReference type="EMBL" id="CP005385">
    <property type="protein sequence ID" value="AGK05241.1"/>
    <property type="molecule type" value="Genomic_DNA"/>
</dbReference>
<keyword evidence="4" id="KW-0997">Cell inner membrane</keyword>
<dbReference type="PANTHER" id="PTHR35011">
    <property type="entry name" value="2,3-DIKETO-L-GULONATE TRAP TRANSPORTER SMALL PERMEASE PROTEIN YIAM"/>
    <property type="match status" value="1"/>
</dbReference>
<evidence type="ECO:0000256" key="2">
    <source>
        <dbReference type="ARBA" id="ARBA00022448"/>
    </source>
</evidence>
<dbReference type="KEGG" id="mrb:Mrub_2559"/>
<evidence type="ECO:0000256" key="4">
    <source>
        <dbReference type="ARBA" id="ARBA00022519"/>
    </source>
</evidence>
<organism evidence="12 14">
    <name type="scientific">Meiothermus ruber (strain ATCC 35948 / DSM 1279 / VKM B-1258 / 21)</name>
    <name type="common">Thermus ruber</name>
    <dbReference type="NCBI Taxonomy" id="504728"/>
    <lineage>
        <taxon>Bacteria</taxon>
        <taxon>Thermotogati</taxon>
        <taxon>Deinococcota</taxon>
        <taxon>Deinococci</taxon>
        <taxon>Thermales</taxon>
        <taxon>Thermaceae</taxon>
        <taxon>Meiothermus</taxon>
    </lineage>
</organism>
<feature type="transmembrane region" description="Helical" evidence="9">
    <location>
        <begin position="38"/>
        <end position="59"/>
    </location>
</feature>
<evidence type="ECO:0000259" key="10">
    <source>
        <dbReference type="Pfam" id="PF04290"/>
    </source>
</evidence>
<comment type="similarity">
    <text evidence="8">Belongs to the TRAP transporter small permease family.</text>
</comment>
<dbReference type="InterPro" id="IPR007387">
    <property type="entry name" value="TRAP_DctQ"/>
</dbReference>
<dbReference type="GO" id="GO:0022857">
    <property type="term" value="F:transmembrane transporter activity"/>
    <property type="evidence" value="ECO:0007669"/>
    <property type="project" value="TreeGrafter"/>
</dbReference>
<evidence type="ECO:0000313" key="13">
    <source>
        <dbReference type="Proteomes" id="UP000006655"/>
    </source>
</evidence>
<accession>D3PMY2</accession>
<dbReference type="KEGG" id="mre:K649_09745"/>
<dbReference type="PATRIC" id="fig|504728.9.peg.2009"/>
<dbReference type="PANTHER" id="PTHR35011:SF2">
    <property type="entry name" value="2,3-DIKETO-L-GULONATE TRAP TRANSPORTER SMALL PERMEASE PROTEIN YIAM"/>
    <property type="match status" value="1"/>
</dbReference>
<keyword evidence="3" id="KW-1003">Cell membrane</keyword>
<evidence type="ECO:0000256" key="9">
    <source>
        <dbReference type="SAM" id="Phobius"/>
    </source>
</evidence>
<keyword evidence="13" id="KW-1185">Reference proteome</keyword>
<keyword evidence="6 9" id="KW-1133">Transmembrane helix</keyword>
<reference evidence="11 13" key="1">
    <citation type="journal article" date="2010" name="Stand. Genomic Sci.">
        <title>Complete genome sequence of Meiothermus ruber type strain (21).</title>
        <authorList>
            <person name="Tindall B.J."/>
            <person name="Sikorski J."/>
            <person name="Lucas S."/>
            <person name="Goltsman E."/>
            <person name="Copeland A."/>
            <person name="Glavina Del Rio T."/>
            <person name="Nolan M."/>
            <person name="Tice H."/>
            <person name="Cheng J.F."/>
            <person name="Han C."/>
            <person name="Pitluck S."/>
            <person name="Liolios K."/>
            <person name="Ivanova N."/>
            <person name="Mavromatis K."/>
            <person name="Ovchinnikova G."/>
            <person name="Pati A."/>
            <person name="Fahnrich R."/>
            <person name="Goodwin L."/>
            <person name="Chen A."/>
            <person name="Palaniappan K."/>
            <person name="Land M."/>
            <person name="Hauser L."/>
            <person name="Chang Y.J."/>
            <person name="Jeffries C.D."/>
            <person name="Rohde M."/>
            <person name="Goker M."/>
            <person name="Woyke T."/>
            <person name="Bristow J."/>
            <person name="Eisen J.A."/>
            <person name="Markowitz V."/>
            <person name="Hugenholtz P."/>
            <person name="Kyrpides N.C."/>
            <person name="Klenk H.P."/>
            <person name="Lapidus A."/>
        </authorList>
    </citation>
    <scope>NUCLEOTIDE SEQUENCE [LARGE SCALE GENOMIC DNA]</scope>
    <source>
        <strain evidence="13">ATCC 35948 / DSM 1279 / VKM B-1258 / 21</strain>
        <strain evidence="11">DSM 1279</strain>
    </source>
</reference>
<evidence type="ECO:0000256" key="5">
    <source>
        <dbReference type="ARBA" id="ARBA00022692"/>
    </source>
</evidence>
<dbReference type="EMBL" id="CP001743">
    <property type="protein sequence ID" value="ADD29309.1"/>
    <property type="molecule type" value="Genomic_DNA"/>
</dbReference>
<evidence type="ECO:0000313" key="12">
    <source>
        <dbReference type="EMBL" id="AGK05241.1"/>
    </source>
</evidence>
<feature type="transmembrane region" description="Helical" evidence="9">
    <location>
        <begin position="120"/>
        <end position="140"/>
    </location>
</feature>
<evidence type="ECO:0000313" key="11">
    <source>
        <dbReference type="EMBL" id="ADD29309.1"/>
    </source>
</evidence>
<dbReference type="STRING" id="504728.K649_09745"/>
<evidence type="ECO:0000256" key="8">
    <source>
        <dbReference type="ARBA" id="ARBA00038436"/>
    </source>
</evidence>
<reference evidence="12 14" key="3">
    <citation type="submission" date="2013-04" db="EMBL/GenBank/DDBJ databases">
        <authorList>
            <person name="Chin J."/>
            <person name="Alexander D.H."/>
            <person name="Marks P."/>
            <person name="Korlach J."/>
            <person name="Clum A."/>
            <person name="Copeland A."/>
        </authorList>
    </citation>
    <scope>NUCLEOTIDE SEQUENCE [LARGE SCALE GENOMIC DNA]</scope>
    <source>
        <strain evidence="14">ATCC 35948 / DSM 1279 / VKM B-1258 / 21</strain>
        <strain evidence="12">DSM 1279</strain>
    </source>
</reference>